<name>A0A9Y2AGN2_9FIRM</name>
<evidence type="ECO:0000313" key="2">
    <source>
        <dbReference type="EMBL" id="WIW69734.1"/>
    </source>
</evidence>
<proteinExistence type="predicted"/>
<dbReference type="RefSeq" id="WP_147669945.1">
    <property type="nucleotide sequence ID" value="NZ_CP120678.1"/>
</dbReference>
<dbReference type="KEGG" id="sgbi:P3F81_07350"/>
<accession>A0A9Y2AGN2</accession>
<evidence type="ECO:0000313" key="3">
    <source>
        <dbReference type="Proteomes" id="UP001243623"/>
    </source>
</evidence>
<keyword evidence="3" id="KW-1185">Reference proteome</keyword>
<dbReference type="Proteomes" id="UP001243623">
    <property type="component" value="Chromosome"/>
</dbReference>
<sequence>MKKSLLALTALVALNVTSVFAAPINDLSEGETAIGIGTTEYYVEHQLSDKFTIGYQNADRRYYGDMDDIYGQFRINENLRAMVGNRDLPYDSSNFYAGLAASAPLGDSMTGYISYAVGGDFKETQIGTNIAIASNIDFNVNYHAFSPDHGRNEDKFGVGATVKF</sequence>
<keyword evidence="1" id="KW-0732">Signal</keyword>
<protein>
    <recommendedName>
        <fullName evidence="4">Outer membrane protein beta-barrel domain-containing protein</fullName>
    </recommendedName>
</protein>
<feature type="chain" id="PRO_5040873258" description="Outer membrane protein beta-barrel domain-containing protein" evidence="1">
    <location>
        <begin position="22"/>
        <end position="164"/>
    </location>
</feature>
<dbReference type="EMBL" id="CP120678">
    <property type="protein sequence ID" value="WIW69734.1"/>
    <property type="molecule type" value="Genomic_DNA"/>
</dbReference>
<dbReference type="AlphaFoldDB" id="A0A9Y2AGN2"/>
<evidence type="ECO:0008006" key="4">
    <source>
        <dbReference type="Google" id="ProtNLM"/>
    </source>
</evidence>
<evidence type="ECO:0000256" key="1">
    <source>
        <dbReference type="SAM" id="SignalP"/>
    </source>
</evidence>
<gene>
    <name evidence="2" type="ORF">P3F81_07350</name>
</gene>
<feature type="signal peptide" evidence="1">
    <location>
        <begin position="1"/>
        <end position="21"/>
    </location>
</feature>
<organism evidence="2 3">
    <name type="scientific">Selenobaculum gibii</name>
    <dbReference type="NCBI Taxonomy" id="3054208"/>
    <lineage>
        <taxon>Bacteria</taxon>
        <taxon>Bacillati</taxon>
        <taxon>Bacillota</taxon>
        <taxon>Negativicutes</taxon>
        <taxon>Selenomonadales</taxon>
        <taxon>Selenomonadaceae</taxon>
        <taxon>Selenobaculum</taxon>
    </lineage>
</organism>
<reference evidence="2" key="1">
    <citation type="submission" date="2023-03" db="EMBL/GenBank/DDBJ databases">
        <title>Selenobaculum gbiensis gen. nov. sp. nov., a new bacterium isolated from the gut microbiota of IBD patient.</title>
        <authorList>
            <person name="Yeo S."/>
            <person name="Park H."/>
            <person name="Huh C.S."/>
        </authorList>
    </citation>
    <scope>NUCLEOTIDE SEQUENCE</scope>
    <source>
        <strain evidence="2">ICN-92133</strain>
    </source>
</reference>